<reference evidence="1 2" key="1">
    <citation type="submission" date="2019-05" db="EMBL/GenBank/DDBJ databases">
        <title>Another draft genome of Portunus trituberculatus and its Hox gene families provides insights of decapod evolution.</title>
        <authorList>
            <person name="Jeong J.-H."/>
            <person name="Song I."/>
            <person name="Kim S."/>
            <person name="Choi T."/>
            <person name="Kim D."/>
            <person name="Ryu S."/>
            <person name="Kim W."/>
        </authorList>
    </citation>
    <scope>NUCLEOTIDE SEQUENCE [LARGE SCALE GENOMIC DNA]</scope>
    <source>
        <tissue evidence="1">Muscle</tissue>
    </source>
</reference>
<sequence length="43" mass="4834">MEDRPTGVVAHVALETRRTLPLLRDNVHYVASTLLEEYLPGIS</sequence>
<dbReference type="Proteomes" id="UP000324222">
    <property type="component" value="Unassembled WGS sequence"/>
</dbReference>
<comment type="caution">
    <text evidence="1">The sequence shown here is derived from an EMBL/GenBank/DDBJ whole genome shotgun (WGS) entry which is preliminary data.</text>
</comment>
<evidence type="ECO:0000313" key="1">
    <source>
        <dbReference type="EMBL" id="MPC81449.1"/>
    </source>
</evidence>
<accession>A0A5B7IHZ0</accession>
<gene>
    <name evidence="1" type="ORF">E2C01_076065</name>
</gene>
<organism evidence="1 2">
    <name type="scientific">Portunus trituberculatus</name>
    <name type="common">Swimming crab</name>
    <name type="synonym">Neptunus trituberculatus</name>
    <dbReference type="NCBI Taxonomy" id="210409"/>
    <lineage>
        <taxon>Eukaryota</taxon>
        <taxon>Metazoa</taxon>
        <taxon>Ecdysozoa</taxon>
        <taxon>Arthropoda</taxon>
        <taxon>Crustacea</taxon>
        <taxon>Multicrustacea</taxon>
        <taxon>Malacostraca</taxon>
        <taxon>Eumalacostraca</taxon>
        <taxon>Eucarida</taxon>
        <taxon>Decapoda</taxon>
        <taxon>Pleocyemata</taxon>
        <taxon>Brachyura</taxon>
        <taxon>Eubrachyura</taxon>
        <taxon>Portunoidea</taxon>
        <taxon>Portunidae</taxon>
        <taxon>Portuninae</taxon>
        <taxon>Portunus</taxon>
    </lineage>
</organism>
<dbReference type="AlphaFoldDB" id="A0A5B7IHZ0"/>
<keyword evidence="2" id="KW-1185">Reference proteome</keyword>
<evidence type="ECO:0000313" key="2">
    <source>
        <dbReference type="Proteomes" id="UP000324222"/>
    </source>
</evidence>
<name>A0A5B7IHZ0_PORTR</name>
<protein>
    <submittedName>
        <fullName evidence="1">Uncharacterized protein</fullName>
    </submittedName>
</protein>
<dbReference type="EMBL" id="VSRR010056977">
    <property type="protein sequence ID" value="MPC81449.1"/>
    <property type="molecule type" value="Genomic_DNA"/>
</dbReference>
<proteinExistence type="predicted"/>